<feature type="signal peptide" evidence="15">
    <location>
        <begin position="1"/>
        <end position="24"/>
    </location>
</feature>
<dbReference type="Gene3D" id="3.30.200.20">
    <property type="entry name" value="Phosphorylase Kinase, domain 1"/>
    <property type="match status" value="1"/>
</dbReference>
<keyword evidence="7 13" id="KW-0547">Nucleotide-binding</keyword>
<dbReference type="GO" id="GO:0004674">
    <property type="term" value="F:protein serine/threonine kinase activity"/>
    <property type="evidence" value="ECO:0007669"/>
    <property type="project" value="UniProtKB-EC"/>
</dbReference>
<evidence type="ECO:0000256" key="3">
    <source>
        <dbReference type="ARBA" id="ARBA00022614"/>
    </source>
</evidence>
<dbReference type="PROSITE" id="PS50011">
    <property type="entry name" value="PROTEIN_KINASE_DOM"/>
    <property type="match status" value="1"/>
</dbReference>
<accession>A0ABD0VPZ8</accession>
<sequence>MVNMSSRLHLPLCFFFILPLLVLSATPALNDDVLGLIVFKADLKDPDSKLASWNEDDDTPCNWFGVKCDPNSNRVSELALDGLSLSGKLGRGVLQLQNLQTLSLSRNNFSGFLIAELLRLESLRSVDLSHNSFSGSIPDGFFSQCGSLRSLSIANNRISGEIPSNVNSCSTLAALNLSSNQLSGALPVGIWSLSDLRSLDLSGNAIAGEIPAGIGRMFNLRSVNLRGNQLSGNLPEDIGDSLLLKSIDVGGNMFIGSLPSSLQRLSMCSYLGLGSNSFSGELPDWIGEMTNLQTLDLSRNQFLGQIPGSIGHLQALEDLNLSENNFTGRLPESMASCTSLLDLDLSRNFLTGNLQQWIFLLRLRKIKVTENRLSGFIQIPAASSSTITVLDLSGNTFSGNIPKEISAIQSLQFLNLSSNRISGTIPLAFGELKAVEVIDLSGNQLIGSIPFEIEGALALKELILAKNSISGEIPGKISSCASLTLLDLSQNSLIGSIPPSLANLTNLQNVDLSLNKLTGSLPKQLGDLPHLLSFNISYNNFSGDLPAGNFFNTISFSSISDNPDLCGAAVNRSCPAFLPKPIVLNPNSSSTSTPSTTSALPTENYHHKKIVFSISALVAIAAAAIIILGVITISIINLGVKTSASHCAPALAVTDDYLRQSPTTDSSSGKLVMFSRNDPEFCAGAHALLNKDCELGRGGFGAVYKTMLQDGRPVAIKKLTVSSVVKSQQDFELEVKKLGKLQHPNLVTLEGYYWTSSLQLIIYEYVSGGSLYNLLHESSMSKTLSWQERFDIILGTAKSLAYLHQHGVIHYNLKSSNVMLDDSGEPKVGDYGLAKLLPMLDRYVLSSKIQSALGYMAPEFACRTSVISEKCDIYGFGVLSLEIVTGRKPVEYAEDDVIVLCDVVRGLLDLDRVEDCMDTKLCGKFPMEETIPVIKLALICTSQVPSSRPDMTEVVNILELIRFPQGTSEEEELS</sequence>
<keyword evidence="10 14" id="KW-0472">Membrane</keyword>
<dbReference type="Proteomes" id="UP001552299">
    <property type="component" value="Unassembled WGS sequence"/>
</dbReference>
<keyword evidence="8 13" id="KW-0067">ATP-binding</keyword>
<dbReference type="FunFam" id="1.10.510.10:FF:000267">
    <property type="entry name" value="probable LRR receptor-like serine/threonine-protein kinase IRK"/>
    <property type="match status" value="1"/>
</dbReference>
<evidence type="ECO:0000256" key="11">
    <source>
        <dbReference type="ARBA" id="ARBA00023170"/>
    </source>
</evidence>
<keyword evidence="9 14" id="KW-1133">Transmembrane helix</keyword>
<dbReference type="CDD" id="cd14066">
    <property type="entry name" value="STKc_IRAK"/>
    <property type="match status" value="1"/>
</dbReference>
<evidence type="ECO:0000256" key="9">
    <source>
        <dbReference type="ARBA" id="ARBA00022989"/>
    </source>
</evidence>
<dbReference type="InterPro" id="IPR001611">
    <property type="entry name" value="Leu-rich_rpt"/>
</dbReference>
<dbReference type="Pfam" id="PF08263">
    <property type="entry name" value="LRRNT_2"/>
    <property type="match status" value="1"/>
</dbReference>
<evidence type="ECO:0000256" key="15">
    <source>
        <dbReference type="SAM" id="SignalP"/>
    </source>
</evidence>
<dbReference type="AlphaFoldDB" id="A0ABD0VPZ8"/>
<evidence type="ECO:0000256" key="6">
    <source>
        <dbReference type="ARBA" id="ARBA00022737"/>
    </source>
</evidence>
<dbReference type="Pfam" id="PF07714">
    <property type="entry name" value="PK_Tyr_Ser-Thr"/>
    <property type="match status" value="1"/>
</dbReference>
<evidence type="ECO:0000256" key="1">
    <source>
        <dbReference type="ARBA" id="ARBA00004251"/>
    </source>
</evidence>
<dbReference type="InterPro" id="IPR051716">
    <property type="entry name" value="Plant_RL_S/T_kinase"/>
</dbReference>
<dbReference type="FunFam" id="3.80.10.10:FF:000275">
    <property type="entry name" value="Leucine-rich repeat receptor-like protein kinase"/>
    <property type="match status" value="1"/>
</dbReference>
<dbReference type="Pfam" id="PF13855">
    <property type="entry name" value="LRR_8"/>
    <property type="match status" value="2"/>
</dbReference>
<evidence type="ECO:0000256" key="7">
    <source>
        <dbReference type="ARBA" id="ARBA00022741"/>
    </source>
</evidence>
<evidence type="ECO:0000256" key="10">
    <source>
        <dbReference type="ARBA" id="ARBA00023136"/>
    </source>
</evidence>
<keyword evidence="4 14" id="KW-0812">Transmembrane</keyword>
<dbReference type="SUPFAM" id="SSF56112">
    <property type="entry name" value="Protein kinase-like (PK-like)"/>
    <property type="match status" value="1"/>
</dbReference>
<evidence type="ECO:0000256" key="2">
    <source>
        <dbReference type="ARBA" id="ARBA00022475"/>
    </source>
</evidence>
<reference evidence="17 18" key="1">
    <citation type="journal article" date="2024" name="Plant Biotechnol. J.">
        <title>Dendrobium thyrsiflorum genome and its molecular insights into genes involved in important horticultural traits.</title>
        <authorList>
            <person name="Chen B."/>
            <person name="Wang J.Y."/>
            <person name="Zheng P.J."/>
            <person name="Li K.L."/>
            <person name="Liang Y.M."/>
            <person name="Chen X.F."/>
            <person name="Zhang C."/>
            <person name="Zhao X."/>
            <person name="He X."/>
            <person name="Zhang G.Q."/>
            <person name="Liu Z.J."/>
            <person name="Xu Q."/>
        </authorList>
    </citation>
    <scope>NUCLEOTIDE SEQUENCE [LARGE SCALE GENOMIC DNA]</scope>
    <source>
        <strain evidence="17">GZMU011</strain>
    </source>
</reference>
<dbReference type="Gene3D" id="3.80.10.10">
    <property type="entry name" value="Ribonuclease Inhibitor"/>
    <property type="match status" value="3"/>
</dbReference>
<dbReference type="FunFam" id="3.30.200.20:FF:000295">
    <property type="entry name" value="probable LRR receptor-like serine/threonine-protein kinase IRK"/>
    <property type="match status" value="1"/>
</dbReference>
<dbReference type="SUPFAM" id="SSF52058">
    <property type="entry name" value="L domain-like"/>
    <property type="match status" value="2"/>
</dbReference>
<keyword evidence="5 15" id="KW-0732">Signal</keyword>
<dbReference type="PANTHER" id="PTHR48053">
    <property type="entry name" value="LEUCINE RICH REPEAT FAMILY PROTEIN, EXPRESSED"/>
    <property type="match status" value="1"/>
</dbReference>
<comment type="subcellular location">
    <subcellularLocation>
        <location evidence="1">Cell membrane</location>
        <topology evidence="1">Single-pass type I membrane protein</topology>
    </subcellularLocation>
</comment>
<organism evidence="17 18">
    <name type="scientific">Dendrobium thyrsiflorum</name>
    <name type="common">Pinecone-like raceme dendrobium</name>
    <name type="synonym">Orchid</name>
    <dbReference type="NCBI Taxonomy" id="117978"/>
    <lineage>
        <taxon>Eukaryota</taxon>
        <taxon>Viridiplantae</taxon>
        <taxon>Streptophyta</taxon>
        <taxon>Embryophyta</taxon>
        <taxon>Tracheophyta</taxon>
        <taxon>Spermatophyta</taxon>
        <taxon>Magnoliopsida</taxon>
        <taxon>Liliopsida</taxon>
        <taxon>Asparagales</taxon>
        <taxon>Orchidaceae</taxon>
        <taxon>Epidendroideae</taxon>
        <taxon>Malaxideae</taxon>
        <taxon>Dendrobiinae</taxon>
        <taxon>Dendrobium</taxon>
    </lineage>
</organism>
<evidence type="ECO:0000256" key="4">
    <source>
        <dbReference type="ARBA" id="ARBA00022692"/>
    </source>
</evidence>
<dbReference type="PANTHER" id="PTHR48053:SF22">
    <property type="entry name" value="MDIS1-INTERACTING RECEPTOR LIKE KINASE 2-LIKE"/>
    <property type="match status" value="1"/>
</dbReference>
<dbReference type="Gene3D" id="1.10.510.10">
    <property type="entry name" value="Transferase(Phosphotransferase) domain 1"/>
    <property type="match status" value="1"/>
</dbReference>
<proteinExistence type="predicted"/>
<dbReference type="InterPro" id="IPR013210">
    <property type="entry name" value="LRR_N_plant-typ"/>
</dbReference>
<evidence type="ECO:0000256" key="8">
    <source>
        <dbReference type="ARBA" id="ARBA00022840"/>
    </source>
</evidence>
<evidence type="ECO:0000256" key="14">
    <source>
        <dbReference type="SAM" id="Phobius"/>
    </source>
</evidence>
<dbReference type="Pfam" id="PF00560">
    <property type="entry name" value="LRR_1"/>
    <property type="match status" value="7"/>
</dbReference>
<dbReference type="GO" id="GO:0005524">
    <property type="term" value="F:ATP binding"/>
    <property type="evidence" value="ECO:0007669"/>
    <property type="project" value="UniProtKB-UniRule"/>
</dbReference>
<gene>
    <name evidence="17" type="ORF">M5K25_003134</name>
</gene>
<dbReference type="GO" id="GO:0005886">
    <property type="term" value="C:plasma membrane"/>
    <property type="evidence" value="ECO:0007669"/>
    <property type="project" value="UniProtKB-SubCell"/>
</dbReference>
<dbReference type="PROSITE" id="PS00107">
    <property type="entry name" value="PROTEIN_KINASE_ATP"/>
    <property type="match status" value="1"/>
</dbReference>
<keyword evidence="2" id="KW-1003">Cell membrane</keyword>
<dbReference type="InterPro" id="IPR003591">
    <property type="entry name" value="Leu-rich_rpt_typical-subtyp"/>
</dbReference>
<feature type="domain" description="Protein kinase" evidence="16">
    <location>
        <begin position="689"/>
        <end position="961"/>
    </location>
</feature>
<evidence type="ECO:0000256" key="13">
    <source>
        <dbReference type="PROSITE-ProRule" id="PRU10141"/>
    </source>
</evidence>
<feature type="transmembrane region" description="Helical" evidence="14">
    <location>
        <begin position="610"/>
        <end position="636"/>
    </location>
</feature>
<keyword evidence="3" id="KW-0433">Leucine-rich repeat</keyword>
<keyword evidence="12" id="KW-0325">Glycoprotein</keyword>
<protein>
    <recommendedName>
        <fullName evidence="16">Protein kinase domain-containing protein</fullName>
    </recommendedName>
</protein>
<evidence type="ECO:0000313" key="18">
    <source>
        <dbReference type="Proteomes" id="UP001552299"/>
    </source>
</evidence>
<evidence type="ECO:0000256" key="12">
    <source>
        <dbReference type="ARBA" id="ARBA00023180"/>
    </source>
</evidence>
<dbReference type="InterPro" id="IPR017441">
    <property type="entry name" value="Protein_kinase_ATP_BS"/>
</dbReference>
<evidence type="ECO:0000313" key="17">
    <source>
        <dbReference type="EMBL" id="KAL0926881.1"/>
    </source>
</evidence>
<keyword evidence="18" id="KW-1185">Reference proteome</keyword>
<feature type="binding site" evidence="13">
    <location>
        <position position="726"/>
    </location>
    <ligand>
        <name>ATP</name>
        <dbReference type="ChEBI" id="CHEBI:30616"/>
    </ligand>
</feature>
<feature type="chain" id="PRO_5044769475" description="Protein kinase domain-containing protein" evidence="15">
    <location>
        <begin position="25"/>
        <end position="974"/>
    </location>
</feature>
<keyword evidence="6" id="KW-0677">Repeat</keyword>
<keyword evidence="11" id="KW-0675">Receptor</keyword>
<dbReference type="InterPro" id="IPR011009">
    <property type="entry name" value="Kinase-like_dom_sf"/>
</dbReference>
<comment type="caution">
    <text evidence="17">The sequence shown here is derived from an EMBL/GenBank/DDBJ whole genome shotgun (WGS) entry which is preliminary data.</text>
</comment>
<dbReference type="InterPro" id="IPR032675">
    <property type="entry name" value="LRR_dom_sf"/>
</dbReference>
<dbReference type="EMBL" id="JANQDX010000003">
    <property type="protein sequence ID" value="KAL0926881.1"/>
    <property type="molecule type" value="Genomic_DNA"/>
</dbReference>
<dbReference type="FunFam" id="3.80.10.10:FF:000413">
    <property type="entry name" value="Inactive leucine-rich repeat receptor-like protein kinase"/>
    <property type="match status" value="1"/>
</dbReference>
<evidence type="ECO:0000259" key="16">
    <source>
        <dbReference type="PROSITE" id="PS50011"/>
    </source>
</evidence>
<dbReference type="InterPro" id="IPR000719">
    <property type="entry name" value="Prot_kinase_dom"/>
</dbReference>
<name>A0ABD0VPZ8_DENTH</name>
<evidence type="ECO:0000256" key="5">
    <source>
        <dbReference type="ARBA" id="ARBA00022729"/>
    </source>
</evidence>
<dbReference type="SMART" id="SM00369">
    <property type="entry name" value="LRR_TYP"/>
    <property type="match status" value="10"/>
</dbReference>
<dbReference type="InterPro" id="IPR001245">
    <property type="entry name" value="Ser-Thr/Tyr_kinase_cat_dom"/>
</dbReference>
<dbReference type="FunFam" id="3.80.10.10:FF:000402">
    <property type="entry name" value="Putative LRR receptor-like serine/threonine-protein kinase IRK"/>
    <property type="match status" value="1"/>
</dbReference>